<dbReference type="Gene3D" id="2.130.10.10">
    <property type="entry name" value="YVTN repeat-like/Quinoprotein amine dehydrogenase"/>
    <property type="match status" value="1"/>
</dbReference>
<evidence type="ECO:0000256" key="1">
    <source>
        <dbReference type="ARBA" id="ARBA00022574"/>
    </source>
</evidence>
<keyword evidence="2" id="KW-0677">Repeat</keyword>
<evidence type="ECO:0000256" key="3">
    <source>
        <dbReference type="PROSITE-ProRule" id="PRU00221"/>
    </source>
</evidence>
<evidence type="ECO:0008006" key="6">
    <source>
        <dbReference type="Google" id="ProtNLM"/>
    </source>
</evidence>
<organism evidence="4 5">
    <name type="scientific">candidate division KSB3 bacterium</name>
    <dbReference type="NCBI Taxonomy" id="2044937"/>
    <lineage>
        <taxon>Bacteria</taxon>
        <taxon>candidate division KSB3</taxon>
    </lineage>
</organism>
<dbReference type="Proteomes" id="UP000649604">
    <property type="component" value="Unassembled WGS sequence"/>
</dbReference>
<protein>
    <recommendedName>
        <fullName evidence="6">Anaphase-promoting complex subunit 4 WD40 domain-containing protein</fullName>
    </recommendedName>
</protein>
<dbReference type="InterPro" id="IPR015943">
    <property type="entry name" value="WD40/YVTN_repeat-like_dom_sf"/>
</dbReference>
<evidence type="ECO:0000256" key="2">
    <source>
        <dbReference type="ARBA" id="ARBA00022737"/>
    </source>
</evidence>
<evidence type="ECO:0000313" key="5">
    <source>
        <dbReference type="Proteomes" id="UP000649604"/>
    </source>
</evidence>
<dbReference type="PANTHER" id="PTHR19879">
    <property type="entry name" value="TRANSCRIPTION INITIATION FACTOR TFIID"/>
    <property type="match status" value="1"/>
</dbReference>
<dbReference type="InterPro" id="IPR001680">
    <property type="entry name" value="WD40_rpt"/>
</dbReference>
<evidence type="ECO:0000313" key="4">
    <source>
        <dbReference type="EMBL" id="MBD3325792.1"/>
    </source>
</evidence>
<gene>
    <name evidence="4" type="ORF">GF339_14500</name>
</gene>
<feature type="non-terminal residue" evidence="4">
    <location>
        <position position="68"/>
    </location>
</feature>
<dbReference type="InterPro" id="IPR019775">
    <property type="entry name" value="WD40_repeat_CS"/>
</dbReference>
<reference evidence="4" key="1">
    <citation type="submission" date="2019-11" db="EMBL/GenBank/DDBJ databases">
        <title>Microbial mats filling the niche in hypersaline microbial mats.</title>
        <authorList>
            <person name="Wong H.L."/>
            <person name="Macleod F.I."/>
            <person name="White R.A. III"/>
            <person name="Burns B.P."/>
        </authorList>
    </citation>
    <scope>NUCLEOTIDE SEQUENCE</scope>
    <source>
        <strain evidence="4">Rbin_158</strain>
    </source>
</reference>
<feature type="repeat" description="WD" evidence="3">
    <location>
        <begin position="1"/>
        <end position="32"/>
    </location>
</feature>
<name>A0A9D5JXS5_9BACT</name>
<accession>A0A9D5JXS5</accession>
<proteinExistence type="predicted"/>
<keyword evidence="1 3" id="KW-0853">WD repeat</keyword>
<dbReference type="SMART" id="SM00320">
    <property type="entry name" value="WD40"/>
    <property type="match status" value="2"/>
</dbReference>
<feature type="repeat" description="WD" evidence="3">
    <location>
        <begin position="33"/>
        <end position="68"/>
    </location>
</feature>
<dbReference type="SUPFAM" id="SSF50978">
    <property type="entry name" value="WD40 repeat-like"/>
    <property type="match status" value="1"/>
</dbReference>
<dbReference type="EMBL" id="WJJP01000472">
    <property type="protein sequence ID" value="MBD3325792.1"/>
    <property type="molecule type" value="Genomic_DNA"/>
</dbReference>
<dbReference type="PROSITE" id="PS50294">
    <property type="entry name" value="WD_REPEATS_REGION"/>
    <property type="match status" value="2"/>
</dbReference>
<dbReference type="PANTHER" id="PTHR19879:SF9">
    <property type="entry name" value="TRANSCRIPTION INITIATION FACTOR TFIID SUBUNIT 5"/>
    <property type="match status" value="1"/>
</dbReference>
<dbReference type="AlphaFoldDB" id="A0A9D5JXS5"/>
<dbReference type="Pfam" id="PF00400">
    <property type="entry name" value="WD40"/>
    <property type="match status" value="2"/>
</dbReference>
<dbReference type="PROSITE" id="PS00678">
    <property type="entry name" value="WD_REPEATS_1"/>
    <property type="match status" value="2"/>
</dbReference>
<sequence length="68" mass="7638">MVFSPDSRLLASASWDRTVKLWNVQTGEELRTLSGHAREVVSVEFSPDDSLLATASWDGMLKLWDVQT</sequence>
<dbReference type="InterPro" id="IPR036322">
    <property type="entry name" value="WD40_repeat_dom_sf"/>
</dbReference>
<dbReference type="PROSITE" id="PS50082">
    <property type="entry name" value="WD_REPEATS_2"/>
    <property type="match status" value="2"/>
</dbReference>
<comment type="caution">
    <text evidence="4">The sequence shown here is derived from an EMBL/GenBank/DDBJ whole genome shotgun (WGS) entry which is preliminary data.</text>
</comment>